<dbReference type="Pfam" id="PF10551">
    <property type="entry name" value="MULE"/>
    <property type="match status" value="1"/>
</dbReference>
<keyword evidence="2 4" id="KW-0863">Zinc-finger</keyword>
<reference evidence="7" key="1">
    <citation type="journal article" date="2020" name="Nat. Commun.">
        <title>Genome assembly of wild tea tree DASZ reveals pedigree and selection history of tea varieties.</title>
        <authorList>
            <person name="Zhang W."/>
            <person name="Zhang Y."/>
            <person name="Qiu H."/>
            <person name="Guo Y."/>
            <person name="Wan H."/>
            <person name="Zhang X."/>
            <person name="Scossa F."/>
            <person name="Alseekh S."/>
            <person name="Zhang Q."/>
            <person name="Wang P."/>
            <person name="Xu L."/>
            <person name="Schmidt M.H."/>
            <person name="Jia X."/>
            <person name="Li D."/>
            <person name="Zhu A."/>
            <person name="Guo F."/>
            <person name="Chen W."/>
            <person name="Ni D."/>
            <person name="Usadel B."/>
            <person name="Fernie A.R."/>
            <person name="Wen W."/>
        </authorList>
    </citation>
    <scope>NUCLEOTIDE SEQUENCE [LARGE SCALE GENOMIC DNA]</scope>
    <source>
        <strain evidence="7">cv. G240</strain>
    </source>
</reference>
<keyword evidence="3" id="KW-0862">Zinc</keyword>
<comment type="caution">
    <text evidence="6">The sequence shown here is derived from an EMBL/GenBank/DDBJ whole genome shotgun (WGS) entry which is preliminary data.</text>
</comment>
<dbReference type="InterPro" id="IPR007527">
    <property type="entry name" value="Znf_SWIM"/>
</dbReference>
<dbReference type="Pfam" id="PF04434">
    <property type="entry name" value="SWIM"/>
    <property type="match status" value="1"/>
</dbReference>
<evidence type="ECO:0000313" key="7">
    <source>
        <dbReference type="Proteomes" id="UP000593564"/>
    </source>
</evidence>
<dbReference type="GO" id="GO:0008270">
    <property type="term" value="F:zinc ion binding"/>
    <property type="evidence" value="ECO:0007669"/>
    <property type="project" value="UniProtKB-KW"/>
</dbReference>
<gene>
    <name evidence="6" type="ORF">HYC85_028418</name>
</gene>
<dbReference type="PANTHER" id="PTHR31973">
    <property type="entry name" value="POLYPROTEIN, PUTATIVE-RELATED"/>
    <property type="match status" value="1"/>
</dbReference>
<evidence type="ECO:0000256" key="4">
    <source>
        <dbReference type="PROSITE-ProRule" id="PRU00325"/>
    </source>
</evidence>
<evidence type="ECO:0000256" key="3">
    <source>
        <dbReference type="ARBA" id="ARBA00022833"/>
    </source>
</evidence>
<feature type="domain" description="SWIM-type" evidence="5">
    <location>
        <begin position="557"/>
        <end position="589"/>
    </location>
</feature>
<evidence type="ECO:0000256" key="1">
    <source>
        <dbReference type="ARBA" id="ARBA00022723"/>
    </source>
</evidence>
<keyword evidence="1" id="KW-0479">Metal-binding</keyword>
<keyword evidence="7" id="KW-1185">Reference proteome</keyword>
<dbReference type="InterPro" id="IPR006564">
    <property type="entry name" value="Znf_PMZ"/>
</dbReference>
<name>A0A7J7FVW1_CAMSI</name>
<dbReference type="InterPro" id="IPR004332">
    <property type="entry name" value="Transposase_MuDR"/>
</dbReference>
<protein>
    <recommendedName>
        <fullName evidence="5">SWIM-type domain-containing protein</fullName>
    </recommendedName>
</protein>
<reference evidence="6 7" key="2">
    <citation type="submission" date="2020-07" db="EMBL/GenBank/DDBJ databases">
        <title>Genome assembly of wild tea tree DASZ reveals pedigree and selection history of tea varieties.</title>
        <authorList>
            <person name="Zhang W."/>
        </authorList>
    </citation>
    <scope>NUCLEOTIDE SEQUENCE [LARGE SCALE GENOMIC DNA]</scope>
    <source>
        <strain evidence="7">cv. G240</strain>
        <tissue evidence="6">Leaf</tissue>
    </source>
</reference>
<accession>A0A7J7FVW1</accession>
<dbReference type="Pfam" id="PF03108">
    <property type="entry name" value="DBD_Tnp_Mut"/>
    <property type="match status" value="1"/>
</dbReference>
<evidence type="ECO:0000256" key="2">
    <source>
        <dbReference type="ARBA" id="ARBA00022771"/>
    </source>
</evidence>
<dbReference type="AlphaFoldDB" id="A0A7J7FVW1"/>
<dbReference type="PROSITE" id="PS50966">
    <property type="entry name" value="ZF_SWIM"/>
    <property type="match status" value="1"/>
</dbReference>
<dbReference type="InterPro" id="IPR018289">
    <property type="entry name" value="MULE_transposase_dom"/>
</dbReference>
<organism evidence="6 7">
    <name type="scientific">Camellia sinensis</name>
    <name type="common">Tea plant</name>
    <name type="synonym">Thea sinensis</name>
    <dbReference type="NCBI Taxonomy" id="4442"/>
    <lineage>
        <taxon>Eukaryota</taxon>
        <taxon>Viridiplantae</taxon>
        <taxon>Streptophyta</taxon>
        <taxon>Embryophyta</taxon>
        <taxon>Tracheophyta</taxon>
        <taxon>Spermatophyta</taxon>
        <taxon>Magnoliopsida</taxon>
        <taxon>eudicotyledons</taxon>
        <taxon>Gunneridae</taxon>
        <taxon>Pentapetalae</taxon>
        <taxon>asterids</taxon>
        <taxon>Ericales</taxon>
        <taxon>Theaceae</taxon>
        <taxon>Camellia</taxon>
    </lineage>
</organism>
<dbReference type="PANTHER" id="PTHR31973:SF166">
    <property type="entry name" value="OS10G0104700 PROTEIN"/>
    <property type="match status" value="1"/>
</dbReference>
<dbReference type="Proteomes" id="UP000593564">
    <property type="component" value="Unassembled WGS sequence"/>
</dbReference>
<dbReference type="SMART" id="SM00575">
    <property type="entry name" value="ZnF_PMZ"/>
    <property type="match status" value="1"/>
</dbReference>
<evidence type="ECO:0000259" key="5">
    <source>
        <dbReference type="PROSITE" id="PS50966"/>
    </source>
</evidence>
<sequence>MCYSRLVECLCEKWDELSAGSISLFCKLPGIRKCDLDNEEEFQNMLLLAKSMGVQHVEVVVELKSGIVQSTSLGLVRVGVEEEIDALRRFCHHNEKVLLSASWANGITHVGQRFVGGAQEFRDVLCKYAIQCGFQFTYVKNETTRVTAVCAMREERGCLWAIHCRAQRANDFFYIKSFSDVHTCGTDVRTSKNPRVSSDLVSSTISEIVRDKPLTRPCDVVTILKRDYGLDVSYHVVWLAVEKAKASIHGDHSLSFDQLRWYSDAVMRYNPGSYVNIDYDASSQQFRRFFVSFAACISGFNSCRPLLFLDGTFLKGKYKGQLLAATAKDGNNGLFPVAFAVVDSETTANWSWFLHELGKVVDGNRQITFISDRNLGLLEAMPKVFPSAHHGYCLQHLKSNLRDRMKGIDNGFRDHLVSSLGDCAYEPTVVGFHEKLAKLKEEGKQRAHDFFKDLAPEHWANSYFRGMRYGEMTSNAAESFNNWIKEARNLPITQMVDTIRTQLMRQMSARRDQANKWNELICPTFEARLMDSFNHSRSWQVSKANENVFEVHSIPSVTVDVARRTCSCFKWQINGFPCDHAVVAIQKSRYNLNNCVEHYFHVQTYRGAYSGVIFPIPSVEKPSFDPMDFTIYPPTVKRPPGRPKKNRIPSRGEKLKQIRCGRCDKLGSHNRKSCKEPI</sequence>
<proteinExistence type="predicted"/>
<evidence type="ECO:0000313" key="6">
    <source>
        <dbReference type="EMBL" id="KAF5932247.1"/>
    </source>
</evidence>
<dbReference type="EMBL" id="JACBKZ010000014">
    <property type="protein sequence ID" value="KAF5932247.1"/>
    <property type="molecule type" value="Genomic_DNA"/>
</dbReference>